<dbReference type="AlphaFoldDB" id="A0A0H3I972"/>
<name>A0A0H3I972_PECPM</name>
<evidence type="ECO:0000313" key="3">
    <source>
        <dbReference type="Proteomes" id="UP000008044"/>
    </source>
</evidence>
<proteinExistence type="predicted"/>
<evidence type="ECO:0000313" key="1">
    <source>
        <dbReference type="EMBL" id="AFI92028.1"/>
    </source>
</evidence>
<dbReference type="Proteomes" id="UP001194579">
    <property type="component" value="Unassembled WGS sequence"/>
</dbReference>
<evidence type="ECO:0000313" key="4">
    <source>
        <dbReference type="Proteomes" id="UP001194579"/>
    </source>
</evidence>
<accession>A0A0H3I972</accession>
<reference evidence="2" key="4">
    <citation type="submission" date="2024-05" db="EMBL/GenBank/DDBJ databases">
        <title>Identification of Pectobacterium versatile causing blackleg of potato from New York State with a whole genome sequencing approach.</title>
        <authorList>
            <person name="Ma X."/>
            <person name="Swingle B."/>
        </authorList>
    </citation>
    <scope>NUCLEOTIDE SEQUENCE</scope>
    <source>
        <strain evidence="2">NY1588A</strain>
    </source>
</reference>
<protein>
    <submittedName>
        <fullName evidence="1">Uncharacterized protein</fullName>
    </submittedName>
</protein>
<sequence>MSLDFHIKFDDGIFHFDISEPLHSSIFSNSTRWSSFKQLRKIKDYYRTDCLFKGSDALLFINELIQICENNSLKEIKTKEIKSLLSKNKVSYIRVSGD</sequence>
<organism evidence="1 3">
    <name type="scientific">Pectobacterium parmentieri</name>
    <dbReference type="NCBI Taxonomy" id="1905730"/>
    <lineage>
        <taxon>Bacteria</taxon>
        <taxon>Pseudomonadati</taxon>
        <taxon>Pseudomonadota</taxon>
        <taxon>Gammaproteobacteria</taxon>
        <taxon>Enterobacterales</taxon>
        <taxon>Pectobacteriaceae</taxon>
        <taxon>Pectobacterium</taxon>
    </lineage>
</organism>
<reference evidence="1 3" key="1">
    <citation type="journal article" date="2012" name="J. Bacteriol.">
        <title>Genome sequence of Pectobacterium sp. strain SCC3193.</title>
        <authorList>
            <person name="Koskinen J.P."/>
            <person name="Laine P."/>
            <person name="Niemi O."/>
            <person name="Nykyri J."/>
            <person name="Harjunpaa H."/>
            <person name="Auvinen P."/>
            <person name="Paulin L."/>
            <person name="Pirhonen M."/>
            <person name="Palva T."/>
            <person name="Holm L."/>
        </authorList>
    </citation>
    <scope>NUCLEOTIDE SEQUENCE [LARGE SCALE GENOMIC DNA]</scope>
    <source>
        <strain evidence="1 3">SCC3193</strain>
    </source>
</reference>
<dbReference type="EMBL" id="WABS01000152">
    <property type="protein sequence ID" value="MBI0557543.1"/>
    <property type="molecule type" value="Genomic_DNA"/>
</dbReference>
<dbReference type="KEGG" id="pec:W5S_3965"/>
<dbReference type="EMBL" id="CP003415">
    <property type="protein sequence ID" value="AFI92028.1"/>
    <property type="molecule type" value="Genomic_DNA"/>
</dbReference>
<reference evidence="4" key="3">
    <citation type="submission" date="2023-07" db="EMBL/GenBank/DDBJ databases">
        <title>Identification of Pectobacterium versatile causing blackleg of potato from New York State with a whole genome sequencing approach.</title>
        <authorList>
            <person name="Ma X."/>
            <person name="Swingle B."/>
        </authorList>
    </citation>
    <scope>NUCLEOTIDE SEQUENCE [LARGE SCALE GENOMIC DNA]</scope>
    <source>
        <strain evidence="4">NY1588A</strain>
    </source>
</reference>
<reference evidence="1" key="2">
    <citation type="submission" date="2012-03" db="EMBL/GenBank/DDBJ databases">
        <authorList>
            <person name="Koskinen P."/>
            <person name="Laine P."/>
            <person name="Niemi O."/>
            <person name="Nykyri J."/>
            <person name="Harjunpaa H."/>
            <person name="Auvinen P."/>
            <person name="Paulin L."/>
            <person name="Pirhonen M."/>
            <person name="Palva T."/>
            <person name="Holm L."/>
        </authorList>
    </citation>
    <scope>NUCLEOTIDE SEQUENCE</scope>
    <source>
        <strain evidence="1">SCC3193</strain>
    </source>
</reference>
<dbReference type="HOGENOM" id="CLU_165979_0_0_6"/>
<dbReference type="Proteomes" id="UP000008044">
    <property type="component" value="Chromosome"/>
</dbReference>
<evidence type="ECO:0000313" key="2">
    <source>
        <dbReference type="EMBL" id="MBI0557543.1"/>
    </source>
</evidence>
<keyword evidence="4" id="KW-1185">Reference proteome</keyword>
<dbReference type="eggNOG" id="ENOG5031HXX">
    <property type="taxonomic scope" value="Bacteria"/>
</dbReference>
<dbReference type="RefSeq" id="WP_014701468.1">
    <property type="nucleotide sequence ID" value="NC_017845.1"/>
</dbReference>
<gene>
    <name evidence="1" type="ordered locus">W5S_3965</name>
    <name evidence="2" type="ORF">F6Q06_24375</name>
</gene>
<dbReference type="PATRIC" id="fig|1166016.3.peg.4036"/>